<evidence type="ECO:0000313" key="1">
    <source>
        <dbReference type="EMBL" id="KAF3532560.1"/>
    </source>
</evidence>
<accession>A0ABQ7BK84</accession>
<dbReference type="Proteomes" id="UP000266723">
    <property type="component" value="Unassembled WGS sequence"/>
</dbReference>
<comment type="caution">
    <text evidence="1">The sequence shown here is derived from an EMBL/GenBank/DDBJ whole genome shotgun (WGS) entry which is preliminary data.</text>
</comment>
<organism evidence="1 2">
    <name type="scientific">Brassica cretica</name>
    <name type="common">Mustard</name>
    <dbReference type="NCBI Taxonomy" id="69181"/>
    <lineage>
        <taxon>Eukaryota</taxon>
        <taxon>Viridiplantae</taxon>
        <taxon>Streptophyta</taxon>
        <taxon>Embryophyta</taxon>
        <taxon>Tracheophyta</taxon>
        <taxon>Spermatophyta</taxon>
        <taxon>Magnoliopsida</taxon>
        <taxon>eudicotyledons</taxon>
        <taxon>Gunneridae</taxon>
        <taxon>Pentapetalae</taxon>
        <taxon>rosids</taxon>
        <taxon>malvids</taxon>
        <taxon>Brassicales</taxon>
        <taxon>Brassicaceae</taxon>
        <taxon>Brassiceae</taxon>
        <taxon>Brassica</taxon>
    </lineage>
</organism>
<gene>
    <name evidence="1" type="ORF">DY000_02037630</name>
</gene>
<protein>
    <submittedName>
        <fullName evidence="1">Uncharacterized protein</fullName>
    </submittedName>
</protein>
<dbReference type="EMBL" id="QGKV02001507">
    <property type="protein sequence ID" value="KAF3532560.1"/>
    <property type="molecule type" value="Genomic_DNA"/>
</dbReference>
<keyword evidence="2" id="KW-1185">Reference proteome</keyword>
<proteinExistence type="predicted"/>
<sequence>MKWSEVHQPCATFGISIKCQSNEVERSASTVRNIWSIEQVERNLPEQGGEAAVRPERHAGATSPACVQILTWSNFHVLLGLFRLVDWTH</sequence>
<reference evidence="1 2" key="1">
    <citation type="journal article" date="2020" name="BMC Genomics">
        <title>Intraspecific diversification of the crop wild relative Brassica cretica Lam. using demographic model selection.</title>
        <authorList>
            <person name="Kioukis A."/>
            <person name="Michalopoulou V.A."/>
            <person name="Briers L."/>
            <person name="Pirintsos S."/>
            <person name="Studholme D.J."/>
            <person name="Pavlidis P."/>
            <person name="Sarris P.F."/>
        </authorList>
    </citation>
    <scope>NUCLEOTIDE SEQUENCE [LARGE SCALE GENOMIC DNA]</scope>
    <source>
        <strain evidence="2">cv. PFS-1207/04</strain>
    </source>
</reference>
<name>A0ABQ7BK84_BRACR</name>
<evidence type="ECO:0000313" key="2">
    <source>
        <dbReference type="Proteomes" id="UP000266723"/>
    </source>
</evidence>